<feature type="domain" description="Peptidase S49" evidence="2">
    <location>
        <begin position="95"/>
        <end position="140"/>
    </location>
</feature>
<proteinExistence type="inferred from homology"/>
<dbReference type="PANTHER" id="PTHR42987">
    <property type="entry name" value="PEPTIDASE S49"/>
    <property type="match status" value="1"/>
</dbReference>
<protein>
    <recommendedName>
        <fullName evidence="2">Peptidase S49 domain-containing protein</fullName>
    </recommendedName>
</protein>
<dbReference type="InterPro" id="IPR029045">
    <property type="entry name" value="ClpP/crotonase-like_dom_sf"/>
</dbReference>
<comment type="caution">
    <text evidence="3">The sequence shown here is derived from an EMBL/GenBank/DDBJ whole genome shotgun (WGS) entry which is preliminary data.</text>
</comment>
<dbReference type="Proteomes" id="UP000095247">
    <property type="component" value="Unassembled WGS sequence"/>
</dbReference>
<sequence>MSDLAIEEKLLSQYMNNQNIYSLGKSFEIKNNIALIRIYGAIDPYPSWFSSASVNLLFEIVKSIKSDKNIKGAAFIIDSPGGAVYRAAELFNAIKEMEIKKIAFVDSSCCSLAYWLASACDKIVATSETAYFGSIGVISGRYYSDSEIYITNRESPNKYHDLRDDKAKEYTQNRLDEIYSMFKRDILSNRTIKKEAMDGSYFLSGKAKELGLIDEINLNCDIESYFNEAITIDDINKAVEKAMSI</sequence>
<comment type="similarity">
    <text evidence="1">Belongs to the peptidase S49 family.</text>
</comment>
<organism evidence="3 4">
    <name type="scientific">Brachyspira hampsonii</name>
    <dbReference type="NCBI Taxonomy" id="1287055"/>
    <lineage>
        <taxon>Bacteria</taxon>
        <taxon>Pseudomonadati</taxon>
        <taxon>Spirochaetota</taxon>
        <taxon>Spirochaetia</taxon>
        <taxon>Brachyspirales</taxon>
        <taxon>Brachyspiraceae</taxon>
        <taxon>Brachyspira</taxon>
    </lineage>
</organism>
<reference evidence="3 4" key="1">
    <citation type="submission" date="2016-08" db="EMBL/GenBank/DDBJ databases">
        <title>Characterization and recognition of Brachyspira hampsonii sp. nov., a novel intestinal spirochete that is pathogenic to pigs.</title>
        <authorList>
            <person name="Mirajkar N."/>
            <person name="La T."/>
            <person name="Phillips N."/>
            <person name="Hampson D."/>
            <person name="Gebhart C."/>
        </authorList>
    </citation>
    <scope>NUCLEOTIDE SEQUENCE [LARGE SCALE GENOMIC DNA]</scope>
    <source>
        <strain evidence="3 4">P280/1</strain>
    </source>
</reference>
<evidence type="ECO:0000256" key="1">
    <source>
        <dbReference type="ARBA" id="ARBA00008683"/>
    </source>
</evidence>
<dbReference type="SUPFAM" id="SSF52096">
    <property type="entry name" value="ClpP/crotonase"/>
    <property type="match status" value="1"/>
</dbReference>
<gene>
    <name evidence="3" type="ORF">BFL38_14365</name>
</gene>
<dbReference type="PANTHER" id="PTHR42987:SF4">
    <property type="entry name" value="PROTEASE SOHB-RELATED"/>
    <property type="match status" value="1"/>
</dbReference>
<name>A0A1E5NH29_9SPIR</name>
<evidence type="ECO:0000313" key="4">
    <source>
        <dbReference type="Proteomes" id="UP000095247"/>
    </source>
</evidence>
<dbReference type="EMBL" id="MDCO01000006">
    <property type="protein sequence ID" value="OEJ15468.1"/>
    <property type="molecule type" value="Genomic_DNA"/>
</dbReference>
<dbReference type="AlphaFoldDB" id="A0A1E5NH29"/>
<dbReference type="RefSeq" id="WP_069726019.1">
    <property type="nucleotide sequence ID" value="NZ_MDCO01000006.1"/>
</dbReference>
<dbReference type="Pfam" id="PF01343">
    <property type="entry name" value="Peptidase_S49"/>
    <property type="match status" value="2"/>
</dbReference>
<evidence type="ECO:0000313" key="3">
    <source>
        <dbReference type="EMBL" id="OEJ15468.1"/>
    </source>
</evidence>
<dbReference type="InterPro" id="IPR002142">
    <property type="entry name" value="Peptidase_S49"/>
</dbReference>
<dbReference type="GO" id="GO:0008233">
    <property type="term" value="F:peptidase activity"/>
    <property type="evidence" value="ECO:0007669"/>
    <property type="project" value="InterPro"/>
</dbReference>
<dbReference type="Gene3D" id="3.90.226.10">
    <property type="entry name" value="2-enoyl-CoA Hydratase, Chain A, domain 1"/>
    <property type="match status" value="1"/>
</dbReference>
<accession>A0A1E5NH29</accession>
<feature type="domain" description="Peptidase S49" evidence="2">
    <location>
        <begin position="165"/>
        <end position="219"/>
    </location>
</feature>
<evidence type="ECO:0000259" key="2">
    <source>
        <dbReference type="Pfam" id="PF01343"/>
    </source>
</evidence>
<dbReference type="GO" id="GO:0006508">
    <property type="term" value="P:proteolysis"/>
    <property type="evidence" value="ECO:0007669"/>
    <property type="project" value="InterPro"/>
</dbReference>